<keyword evidence="3" id="KW-1185">Reference proteome</keyword>
<evidence type="ECO:0000256" key="1">
    <source>
        <dbReference type="SAM" id="MobiDB-lite"/>
    </source>
</evidence>
<protein>
    <submittedName>
        <fullName evidence="2">Uncharacterized protein</fullName>
    </submittedName>
</protein>
<comment type="caution">
    <text evidence="2">The sequence shown here is derived from an EMBL/GenBank/DDBJ whole genome shotgun (WGS) entry which is preliminary data.</text>
</comment>
<dbReference type="Proteomes" id="UP000295023">
    <property type="component" value="Unassembled WGS sequence"/>
</dbReference>
<sequence length="127" mass="12649">MRFLAAPLFPAAPQAAPSRQAAAEPDWPLLDALTRPAEPPVAEPPRGTLARLLAGLGPTPIAAPPTPVAAPPARPAWTVPAPAAPAAVPAARVPVPLSDVFQTLARGVAANPSFAALRQSGGGAGAR</sequence>
<dbReference type="AlphaFoldDB" id="A0A4R4DBF7"/>
<evidence type="ECO:0000313" key="3">
    <source>
        <dbReference type="Proteomes" id="UP000295023"/>
    </source>
</evidence>
<accession>A0A4R4DBF7</accession>
<proteinExistence type="predicted"/>
<dbReference type="RefSeq" id="WP_132292420.1">
    <property type="nucleotide sequence ID" value="NZ_SKBM01000018.1"/>
</dbReference>
<name>A0A4R4DBF7_9PROT</name>
<organism evidence="2 3">
    <name type="scientific">Roseicella aquatilis</name>
    <dbReference type="NCBI Taxonomy" id="2527868"/>
    <lineage>
        <taxon>Bacteria</taxon>
        <taxon>Pseudomonadati</taxon>
        <taxon>Pseudomonadota</taxon>
        <taxon>Alphaproteobacteria</taxon>
        <taxon>Acetobacterales</taxon>
        <taxon>Roseomonadaceae</taxon>
        <taxon>Roseicella</taxon>
    </lineage>
</organism>
<feature type="region of interest" description="Disordered" evidence="1">
    <location>
        <begin position="1"/>
        <end position="24"/>
    </location>
</feature>
<gene>
    <name evidence="2" type="ORF">EXY23_17800</name>
</gene>
<dbReference type="EMBL" id="SKBM01000018">
    <property type="protein sequence ID" value="TCZ57817.1"/>
    <property type="molecule type" value="Genomic_DNA"/>
</dbReference>
<evidence type="ECO:0000313" key="2">
    <source>
        <dbReference type="EMBL" id="TCZ57817.1"/>
    </source>
</evidence>
<reference evidence="2 3" key="1">
    <citation type="submission" date="2019-03" db="EMBL/GenBank/DDBJ databases">
        <title>Paracraurococcus aquatilis NE82 genome sequence.</title>
        <authorList>
            <person name="Zhao Y."/>
            <person name="Du Z."/>
        </authorList>
    </citation>
    <scope>NUCLEOTIDE SEQUENCE [LARGE SCALE GENOMIC DNA]</scope>
    <source>
        <strain evidence="2 3">NE82</strain>
    </source>
</reference>